<dbReference type="EMBL" id="JAAIKR010000008">
    <property type="protein sequence ID" value="MBR9728267.1"/>
    <property type="molecule type" value="Genomic_DNA"/>
</dbReference>
<feature type="domain" description="Extradiol ring-cleavage dioxygenase LigAB LigA subunit" evidence="1">
    <location>
        <begin position="5"/>
        <end position="51"/>
    </location>
</feature>
<accession>A0ABS5I2L4</accession>
<dbReference type="SUPFAM" id="SSF48076">
    <property type="entry name" value="LigA subunit of an aromatic-ring-opening dioxygenase LigAB"/>
    <property type="match status" value="1"/>
</dbReference>
<keyword evidence="3" id="KW-1185">Reference proteome</keyword>
<dbReference type="InterPro" id="IPR036622">
    <property type="entry name" value="LigA_sf"/>
</dbReference>
<name>A0ABS5I2L4_9GAMM</name>
<evidence type="ECO:0000313" key="3">
    <source>
        <dbReference type="Proteomes" id="UP000811844"/>
    </source>
</evidence>
<organism evidence="2 3">
    <name type="scientific">Shewanella intestini</name>
    <dbReference type="NCBI Taxonomy" id="2017544"/>
    <lineage>
        <taxon>Bacteria</taxon>
        <taxon>Pseudomonadati</taxon>
        <taxon>Pseudomonadota</taxon>
        <taxon>Gammaproteobacteria</taxon>
        <taxon>Alteromonadales</taxon>
        <taxon>Shewanellaceae</taxon>
        <taxon>Shewanella</taxon>
    </lineage>
</organism>
<reference evidence="2 3" key="1">
    <citation type="submission" date="2020-02" db="EMBL/GenBank/DDBJ databases">
        <title>Shewanella WXL01 sp. nov., a marine bacterium isolated from green algae in Luhuitou Fringing Reef (Northern South China Sea).</title>
        <authorList>
            <person name="Wang X."/>
        </authorList>
    </citation>
    <scope>NUCLEOTIDE SEQUENCE [LARGE SCALE GENOMIC DNA]</scope>
    <source>
        <strain evidence="2 3">MCCC 1A01895</strain>
    </source>
</reference>
<sequence>MSTLTDFFTALNQDAKMLENYKKDPRAVMQQYGLSAAEISAVLSGDANQVKSLTGDTLMKSYMLISNPTQ</sequence>
<comment type="caution">
    <text evidence="2">The sequence shown here is derived from an EMBL/GenBank/DDBJ whole genome shotgun (WGS) entry which is preliminary data.</text>
</comment>
<dbReference type="InterPro" id="IPR011986">
    <property type="entry name" value="Xdiol_dOase_LigA"/>
</dbReference>
<dbReference type="Gene3D" id="1.10.700.10">
    <property type="entry name" value="Dioxygenase LigAB, LigA subunit"/>
    <property type="match status" value="1"/>
</dbReference>
<protein>
    <recommendedName>
        <fullName evidence="1">Extradiol ring-cleavage dioxygenase LigAB LigA subunit domain-containing protein</fullName>
    </recommendedName>
</protein>
<dbReference type="Proteomes" id="UP000811844">
    <property type="component" value="Unassembled WGS sequence"/>
</dbReference>
<evidence type="ECO:0000259" key="1">
    <source>
        <dbReference type="Pfam" id="PF07746"/>
    </source>
</evidence>
<dbReference type="Pfam" id="PF07746">
    <property type="entry name" value="LigA"/>
    <property type="match status" value="1"/>
</dbReference>
<evidence type="ECO:0000313" key="2">
    <source>
        <dbReference type="EMBL" id="MBR9728267.1"/>
    </source>
</evidence>
<dbReference type="RefSeq" id="WP_153662841.1">
    <property type="nucleotide sequence ID" value="NZ_JAAIKR010000008.1"/>
</dbReference>
<gene>
    <name evidence="2" type="ORF">G3R48_09805</name>
</gene>
<proteinExistence type="predicted"/>